<gene>
    <name evidence="2" type="ORF">AFUS01_LOCUS28546</name>
</gene>
<evidence type="ECO:0000256" key="1">
    <source>
        <dbReference type="SAM" id="SignalP"/>
    </source>
</evidence>
<sequence length="118" mass="12705">MSPNTAPARTLMLFCSLRIVQHSQGSKITDVKPENSGESFSSLSRLKATPTGTYALIVCADWSTDKLDGDSLAVRLGLDLEDIKVSLRTSAQSRSNCPDDLCSGHGSLRRASQVPFGY</sequence>
<name>A0A8J2KHF1_9HEXA</name>
<accession>A0A8J2KHF1</accession>
<proteinExistence type="predicted"/>
<keyword evidence="1" id="KW-0732">Signal</keyword>
<dbReference type="EMBL" id="CAJVCH010409371">
    <property type="protein sequence ID" value="CAG7818011.1"/>
    <property type="molecule type" value="Genomic_DNA"/>
</dbReference>
<evidence type="ECO:0000313" key="3">
    <source>
        <dbReference type="Proteomes" id="UP000708208"/>
    </source>
</evidence>
<evidence type="ECO:0000313" key="2">
    <source>
        <dbReference type="EMBL" id="CAG7818011.1"/>
    </source>
</evidence>
<dbReference type="Proteomes" id="UP000708208">
    <property type="component" value="Unassembled WGS sequence"/>
</dbReference>
<reference evidence="2" key="1">
    <citation type="submission" date="2021-06" db="EMBL/GenBank/DDBJ databases">
        <authorList>
            <person name="Hodson N. C."/>
            <person name="Mongue J. A."/>
            <person name="Jaron S. K."/>
        </authorList>
    </citation>
    <scope>NUCLEOTIDE SEQUENCE</scope>
</reference>
<comment type="caution">
    <text evidence="2">The sequence shown here is derived from an EMBL/GenBank/DDBJ whole genome shotgun (WGS) entry which is preliminary data.</text>
</comment>
<protein>
    <submittedName>
        <fullName evidence="2">Uncharacterized protein</fullName>
    </submittedName>
</protein>
<feature type="signal peptide" evidence="1">
    <location>
        <begin position="1"/>
        <end position="25"/>
    </location>
</feature>
<dbReference type="AlphaFoldDB" id="A0A8J2KHF1"/>
<feature type="chain" id="PRO_5035215939" evidence="1">
    <location>
        <begin position="26"/>
        <end position="118"/>
    </location>
</feature>
<keyword evidence="3" id="KW-1185">Reference proteome</keyword>
<organism evidence="2 3">
    <name type="scientific">Allacma fusca</name>
    <dbReference type="NCBI Taxonomy" id="39272"/>
    <lineage>
        <taxon>Eukaryota</taxon>
        <taxon>Metazoa</taxon>
        <taxon>Ecdysozoa</taxon>
        <taxon>Arthropoda</taxon>
        <taxon>Hexapoda</taxon>
        <taxon>Collembola</taxon>
        <taxon>Symphypleona</taxon>
        <taxon>Sminthuridae</taxon>
        <taxon>Allacma</taxon>
    </lineage>
</organism>